<dbReference type="Pfam" id="PF00474">
    <property type="entry name" value="SSF"/>
    <property type="match status" value="1"/>
</dbReference>
<feature type="transmembrane region" description="Helical" evidence="14">
    <location>
        <begin position="46"/>
        <end position="64"/>
    </location>
</feature>
<sequence length="503" mass="55407">MRESRVSNLLPFGFGAWLFFSAYLCSLLLLGWLGRKARKEDSLQDFYLAGRGFSFFVLFLTLYATQYSGNTVFGVTGASYRLGFPWLISVHYMLAIIVFMRTYAFKLQTLARSRNYVTPVDYLKDRFHSRLLATISSIVMIVALSNYLLAQLMTMGRALQGLAGPAGDIAYNYGVISLALIMVIYGTLGGLRAIAWTDVIQGSVLFVGFFVLLLLVINQFGPLSIATETIAKASDLDKLERPNSSMLREWLSYIFLVGIGGALYPQFIQRIYSARTTQGLRQSFAVMAFMPFITALIAVIIGIYALAYIPGLEGAATDQALSSILRIVQEQSLFGYALVVLIFSAVLAALMSTADSAMLSISSMFIKDIYGVHIRPNASEQELTRLGKRCSWIVVGLLSLLAILLKEQTSLIGLLDRKFDLLVQLAPAFMLGIHWSGLRTGPVLIGLVLGIIIALTLAFGPFSFVVAGKVWGFHPGLYGLAVNLSYAILGSRWLARRENFDPI</sequence>
<dbReference type="PANTHER" id="PTHR48086:SF3">
    <property type="entry name" value="SODIUM_PROLINE SYMPORTER"/>
    <property type="match status" value="1"/>
</dbReference>
<evidence type="ECO:0000256" key="14">
    <source>
        <dbReference type="SAM" id="Phobius"/>
    </source>
</evidence>
<comment type="caution">
    <text evidence="15">The sequence shown here is derived from an EMBL/GenBank/DDBJ whole genome shotgun (WGS) entry which is preliminary data.</text>
</comment>
<dbReference type="Proteomes" id="UP000219329">
    <property type="component" value="Unassembled WGS sequence"/>
</dbReference>
<evidence type="ECO:0000256" key="10">
    <source>
        <dbReference type="ARBA" id="ARBA00023136"/>
    </source>
</evidence>
<evidence type="ECO:0000256" key="5">
    <source>
        <dbReference type="ARBA" id="ARBA00022692"/>
    </source>
</evidence>
<evidence type="ECO:0000313" key="15">
    <source>
        <dbReference type="EMBL" id="PDH33941.1"/>
    </source>
</evidence>
<evidence type="ECO:0000256" key="8">
    <source>
        <dbReference type="ARBA" id="ARBA00023053"/>
    </source>
</evidence>
<organism evidence="15 16">
    <name type="scientific">OM182 bacterium MED-G28</name>
    <dbReference type="NCBI Taxonomy" id="1986256"/>
    <lineage>
        <taxon>Bacteria</taxon>
        <taxon>Pseudomonadati</taxon>
        <taxon>Pseudomonadota</taxon>
        <taxon>Gammaproteobacteria</taxon>
        <taxon>OMG group</taxon>
        <taxon>OM182 clade</taxon>
    </lineage>
</organism>
<feature type="transmembrane region" description="Helical" evidence="14">
    <location>
        <begin position="392"/>
        <end position="415"/>
    </location>
</feature>
<evidence type="ECO:0008006" key="17">
    <source>
        <dbReference type="Google" id="ProtNLM"/>
    </source>
</evidence>
<keyword evidence="6" id="KW-0769">Symport</keyword>
<protein>
    <recommendedName>
        <fullName evidence="17">Sodium:pantothenate symporter</fullName>
    </recommendedName>
</protein>
<name>A0A2A5WC60_9GAMM</name>
<accession>A0A2A5WC60</accession>
<feature type="transmembrane region" description="Helical" evidence="14">
    <location>
        <begin position="169"/>
        <end position="188"/>
    </location>
</feature>
<comment type="subcellular location">
    <subcellularLocation>
        <location evidence="1">Cell membrane</location>
        <topology evidence="1">Multi-pass membrane protein</topology>
    </subcellularLocation>
</comment>
<proteinExistence type="inferred from homology"/>
<dbReference type="GO" id="GO:0015293">
    <property type="term" value="F:symporter activity"/>
    <property type="evidence" value="ECO:0007669"/>
    <property type="project" value="UniProtKB-KW"/>
</dbReference>
<evidence type="ECO:0000256" key="12">
    <source>
        <dbReference type="ARBA" id="ARBA00033708"/>
    </source>
</evidence>
<dbReference type="InterPro" id="IPR001734">
    <property type="entry name" value="Na/solute_symporter"/>
</dbReference>
<evidence type="ECO:0000256" key="7">
    <source>
        <dbReference type="ARBA" id="ARBA00022989"/>
    </source>
</evidence>
<dbReference type="AlphaFoldDB" id="A0A2A5WC60"/>
<keyword evidence="10 14" id="KW-0472">Membrane</keyword>
<keyword evidence="7 14" id="KW-1133">Transmembrane helix</keyword>
<feature type="transmembrane region" description="Helical" evidence="14">
    <location>
        <begin position="12"/>
        <end position="34"/>
    </location>
</feature>
<evidence type="ECO:0000256" key="6">
    <source>
        <dbReference type="ARBA" id="ARBA00022847"/>
    </source>
</evidence>
<evidence type="ECO:0000256" key="9">
    <source>
        <dbReference type="ARBA" id="ARBA00023065"/>
    </source>
</evidence>
<keyword evidence="9" id="KW-0406">Ion transport</keyword>
<dbReference type="PROSITE" id="PS50283">
    <property type="entry name" value="NA_SOLUT_SYMP_3"/>
    <property type="match status" value="1"/>
</dbReference>
<feature type="transmembrane region" description="Helical" evidence="14">
    <location>
        <begin position="476"/>
        <end position="495"/>
    </location>
</feature>
<keyword evidence="3" id="KW-0813">Transport</keyword>
<feature type="transmembrane region" description="Helical" evidence="14">
    <location>
        <begin position="131"/>
        <end position="149"/>
    </location>
</feature>
<evidence type="ECO:0000256" key="3">
    <source>
        <dbReference type="ARBA" id="ARBA00022448"/>
    </source>
</evidence>
<feature type="transmembrane region" description="Helical" evidence="14">
    <location>
        <begin position="250"/>
        <end position="272"/>
    </location>
</feature>
<gene>
    <name evidence="15" type="ORF">CNF02_06175</name>
</gene>
<feature type="transmembrane region" description="Helical" evidence="14">
    <location>
        <begin position="284"/>
        <end position="309"/>
    </location>
</feature>
<feature type="transmembrane region" description="Helical" evidence="14">
    <location>
        <begin position="421"/>
        <end position="438"/>
    </location>
</feature>
<dbReference type="EMBL" id="NTJZ01000005">
    <property type="protein sequence ID" value="PDH33941.1"/>
    <property type="molecule type" value="Genomic_DNA"/>
</dbReference>
<evidence type="ECO:0000256" key="2">
    <source>
        <dbReference type="ARBA" id="ARBA00006434"/>
    </source>
</evidence>
<dbReference type="InterPro" id="IPR038377">
    <property type="entry name" value="Na/Glc_symporter_sf"/>
</dbReference>
<dbReference type="InterPro" id="IPR050277">
    <property type="entry name" value="Sodium:Solute_Symporter"/>
</dbReference>
<keyword evidence="8" id="KW-0915">Sodium</keyword>
<dbReference type="PANTHER" id="PTHR48086">
    <property type="entry name" value="SODIUM/PROLINE SYMPORTER-RELATED"/>
    <property type="match status" value="1"/>
</dbReference>
<reference evidence="15 16" key="1">
    <citation type="submission" date="2017-08" db="EMBL/GenBank/DDBJ databases">
        <title>Fine stratification of microbial communities through a metagenomic profile of the photic zone.</title>
        <authorList>
            <person name="Haro-Moreno J.M."/>
            <person name="Lopez-Perez M."/>
            <person name="De La Torre J."/>
            <person name="Picazo A."/>
            <person name="Camacho A."/>
            <person name="Rodriguez-Valera F."/>
        </authorList>
    </citation>
    <scope>NUCLEOTIDE SEQUENCE [LARGE SCALE GENOMIC DNA]</scope>
    <source>
        <strain evidence="15">MED-G28</strain>
    </source>
</reference>
<comment type="catalytic activity">
    <reaction evidence="12">
        <text>L-proline(in) + Na(+)(in) = L-proline(out) + Na(+)(out)</text>
        <dbReference type="Rhea" id="RHEA:28967"/>
        <dbReference type="ChEBI" id="CHEBI:29101"/>
        <dbReference type="ChEBI" id="CHEBI:60039"/>
    </reaction>
</comment>
<feature type="transmembrane region" description="Helical" evidence="14">
    <location>
        <begin position="333"/>
        <end position="354"/>
    </location>
</feature>
<dbReference type="Gene3D" id="1.20.1730.10">
    <property type="entry name" value="Sodium/glucose cotransporter"/>
    <property type="match status" value="1"/>
</dbReference>
<dbReference type="CDD" id="cd10322">
    <property type="entry name" value="SLC5sbd"/>
    <property type="match status" value="1"/>
</dbReference>
<evidence type="ECO:0000256" key="4">
    <source>
        <dbReference type="ARBA" id="ARBA00022475"/>
    </source>
</evidence>
<evidence type="ECO:0000256" key="1">
    <source>
        <dbReference type="ARBA" id="ARBA00004651"/>
    </source>
</evidence>
<keyword evidence="11" id="KW-0739">Sodium transport</keyword>
<evidence type="ECO:0000256" key="13">
    <source>
        <dbReference type="RuleBase" id="RU362091"/>
    </source>
</evidence>
<keyword evidence="5 14" id="KW-0812">Transmembrane</keyword>
<keyword evidence="4" id="KW-1003">Cell membrane</keyword>
<dbReference type="GO" id="GO:0005886">
    <property type="term" value="C:plasma membrane"/>
    <property type="evidence" value="ECO:0007669"/>
    <property type="project" value="UniProtKB-SubCell"/>
</dbReference>
<evidence type="ECO:0000256" key="11">
    <source>
        <dbReference type="ARBA" id="ARBA00023201"/>
    </source>
</evidence>
<feature type="transmembrane region" description="Helical" evidence="14">
    <location>
        <begin position="84"/>
        <end position="104"/>
    </location>
</feature>
<evidence type="ECO:0000313" key="16">
    <source>
        <dbReference type="Proteomes" id="UP000219329"/>
    </source>
</evidence>
<comment type="similarity">
    <text evidence="2 13">Belongs to the sodium:solute symporter (SSF) (TC 2.A.21) family.</text>
</comment>
<dbReference type="GO" id="GO:0006814">
    <property type="term" value="P:sodium ion transport"/>
    <property type="evidence" value="ECO:0007669"/>
    <property type="project" value="UniProtKB-KW"/>
</dbReference>
<feature type="transmembrane region" description="Helical" evidence="14">
    <location>
        <begin position="443"/>
        <end position="464"/>
    </location>
</feature>
<feature type="transmembrane region" description="Helical" evidence="14">
    <location>
        <begin position="195"/>
        <end position="217"/>
    </location>
</feature>